<gene>
    <name evidence="2" type="ORF">SAMN05443544_2644</name>
</gene>
<proteinExistence type="predicted"/>
<keyword evidence="3" id="KW-1185">Reference proteome</keyword>
<evidence type="ECO:0000256" key="1">
    <source>
        <dbReference type="SAM" id="SignalP"/>
    </source>
</evidence>
<evidence type="ECO:0000313" key="2">
    <source>
        <dbReference type="EMBL" id="SIO07813.1"/>
    </source>
</evidence>
<name>A0A1N6GJU6_9MICO</name>
<sequence length="146" mass="15019">MQRIITSTALVFAGALLLSGCATSGGTEASPSADSCEVVRVEVRDVSNGAQNAILTVTDPTELVAYLDELSERVDALDEQAADDTALADALDAFDEKIDAASDWAETLPTAAEIEAGAEIDAEAQAAQTADIQTAAVKVTEVCTAE</sequence>
<accession>A0A1N6GJU6</accession>
<dbReference type="OrthoDB" id="5007843at2"/>
<dbReference type="PROSITE" id="PS51257">
    <property type="entry name" value="PROKAR_LIPOPROTEIN"/>
    <property type="match status" value="1"/>
</dbReference>
<feature type="chain" id="PRO_5039067690" evidence="1">
    <location>
        <begin position="25"/>
        <end position="146"/>
    </location>
</feature>
<dbReference type="RefSeq" id="WP_074260764.1">
    <property type="nucleotide sequence ID" value="NZ_FSRJ01000003.1"/>
</dbReference>
<dbReference type="EMBL" id="FSRJ01000003">
    <property type="protein sequence ID" value="SIO07813.1"/>
    <property type="molecule type" value="Genomic_DNA"/>
</dbReference>
<dbReference type="AlphaFoldDB" id="A0A1N6GJU6"/>
<evidence type="ECO:0000313" key="3">
    <source>
        <dbReference type="Proteomes" id="UP000184699"/>
    </source>
</evidence>
<organism evidence="2 3">
    <name type="scientific">Agromyces cerinus subsp. cerinus</name>
    <dbReference type="NCBI Taxonomy" id="232089"/>
    <lineage>
        <taxon>Bacteria</taxon>
        <taxon>Bacillati</taxon>
        <taxon>Actinomycetota</taxon>
        <taxon>Actinomycetes</taxon>
        <taxon>Micrococcales</taxon>
        <taxon>Microbacteriaceae</taxon>
        <taxon>Agromyces</taxon>
    </lineage>
</organism>
<keyword evidence="1" id="KW-0732">Signal</keyword>
<reference evidence="3" key="1">
    <citation type="submission" date="2016-11" db="EMBL/GenBank/DDBJ databases">
        <authorList>
            <person name="Varghese N."/>
            <person name="Submissions S."/>
        </authorList>
    </citation>
    <scope>NUCLEOTIDE SEQUENCE [LARGE SCALE GENOMIC DNA]</scope>
    <source>
        <strain evidence="3">DSM 8595</strain>
    </source>
</reference>
<dbReference type="Proteomes" id="UP000184699">
    <property type="component" value="Unassembled WGS sequence"/>
</dbReference>
<protein>
    <submittedName>
        <fullName evidence="2">Uncharacterized protein</fullName>
    </submittedName>
</protein>
<feature type="signal peptide" evidence="1">
    <location>
        <begin position="1"/>
        <end position="24"/>
    </location>
</feature>